<dbReference type="InterPro" id="IPR031423">
    <property type="entry name" value="Phosphatase_SCO2771"/>
</dbReference>
<keyword evidence="3" id="KW-1185">Reference proteome</keyword>
<sequence>MARLDWSRPLGGSIRARRPPGEGRARSRGGEQSWKSYGGACGPGGGGTAGPEGRPFAEPWAGPLAGPLPDPRVGPSAGPPAGRLAGSAPSVDQDTGHAPHTGRHNGSMPIPSRAALVDHLVRTRIAGDVATPRDNNLSHYRKLANGDRHYWLGLELGDRWTDEQDVLAVMAERCGVNDDPAHRQGQDTIDPELTVDALERMAARLRKAADGRERVLFATGHPGGLLDVHRQTGDALRRAGCEIVRIPSGLIADEGLVVQFADVAMLERGATLWHTHSPAPMAAILDAMAHLGRPLPDLVVADHGWAGCAGGRGLDAIGYADCNDPALFLGESEGMLQVTVPLDDHVTDPRFYDPMTDYLLHAAGLLEDEPAEPVVGEPAA</sequence>
<feature type="compositionally biased region" description="Gly residues" evidence="1">
    <location>
        <begin position="39"/>
        <end position="50"/>
    </location>
</feature>
<evidence type="ECO:0000313" key="2">
    <source>
        <dbReference type="EMBL" id="GGS44173.1"/>
    </source>
</evidence>
<reference evidence="3" key="1">
    <citation type="journal article" date="2019" name="Int. J. Syst. Evol. Microbiol.">
        <title>The Global Catalogue of Microorganisms (GCM) 10K type strain sequencing project: providing services to taxonomists for standard genome sequencing and annotation.</title>
        <authorList>
            <consortium name="The Broad Institute Genomics Platform"/>
            <consortium name="The Broad Institute Genome Sequencing Center for Infectious Disease"/>
            <person name="Wu L."/>
            <person name="Ma J."/>
        </authorList>
    </citation>
    <scope>NUCLEOTIDE SEQUENCE [LARGE SCALE GENOMIC DNA]</scope>
    <source>
        <strain evidence="3">JCM 4350</strain>
    </source>
</reference>
<accession>A0ABQ2SYW0</accession>
<proteinExistence type="predicted"/>
<name>A0ABQ2SYW0_STRBA</name>
<organism evidence="2 3">
    <name type="scientific">Streptomyces badius</name>
    <dbReference type="NCBI Taxonomy" id="1941"/>
    <lineage>
        <taxon>Bacteria</taxon>
        <taxon>Bacillati</taxon>
        <taxon>Actinomycetota</taxon>
        <taxon>Actinomycetes</taxon>
        <taxon>Kitasatosporales</taxon>
        <taxon>Streptomycetaceae</taxon>
        <taxon>Streptomyces</taxon>
    </lineage>
</organism>
<feature type="region of interest" description="Disordered" evidence="1">
    <location>
        <begin position="1"/>
        <end position="110"/>
    </location>
</feature>
<evidence type="ECO:0000313" key="3">
    <source>
        <dbReference type="Proteomes" id="UP000659767"/>
    </source>
</evidence>
<feature type="compositionally biased region" description="Basic and acidic residues" evidence="1">
    <location>
        <begin position="19"/>
        <end position="29"/>
    </location>
</feature>
<evidence type="ECO:0000256" key="1">
    <source>
        <dbReference type="SAM" id="MobiDB-lite"/>
    </source>
</evidence>
<evidence type="ECO:0008006" key="4">
    <source>
        <dbReference type="Google" id="ProtNLM"/>
    </source>
</evidence>
<protein>
    <recommendedName>
        <fullName evidence="4">Phosphatase</fullName>
    </recommendedName>
</protein>
<gene>
    <name evidence="2" type="ORF">GCM10010253_17800</name>
</gene>
<comment type="caution">
    <text evidence="2">The sequence shown here is derived from an EMBL/GenBank/DDBJ whole genome shotgun (WGS) entry which is preliminary data.</text>
</comment>
<dbReference type="Pfam" id="PF15698">
    <property type="entry name" value="Phosphatase"/>
    <property type="match status" value="1"/>
</dbReference>
<dbReference type="Proteomes" id="UP000659767">
    <property type="component" value="Unassembled WGS sequence"/>
</dbReference>
<dbReference type="EMBL" id="BMSZ01000004">
    <property type="protein sequence ID" value="GGS44173.1"/>
    <property type="molecule type" value="Genomic_DNA"/>
</dbReference>